<evidence type="ECO:0000313" key="2">
    <source>
        <dbReference type="EMBL" id="KAF7831160.1"/>
    </source>
</evidence>
<dbReference type="EMBL" id="JAAIUW010000005">
    <property type="protein sequence ID" value="KAF7831160.1"/>
    <property type="molecule type" value="Genomic_DNA"/>
</dbReference>
<accession>A0A834U2H0</accession>
<dbReference type="OrthoDB" id="1863935at2759"/>
<sequence length="721" mass="82128">MPKSNRKSDLPSKHCPWLVYCNDRKQIFCSLSQPHKIYRKKIPALFGDSLIVAHSSGWFLLSDQEDTLFSLWNPTISNSSLIHLPPLSFNPTPKIKHYLLSSPPGDPDCKVLLFDNGSITLIRPQAPHNKEWTQIEYAKSSKGCLEKCVSCKGKLYGYTSYKGHHHQLVTFNVDKGNNNNLDIEFLCCMPEMRTLSTVGTLWVECFKWLIECCGELLFVYVVLDGSKTISEVNAFKLDFEKMIWRRAENLMGQAVFLDAVGASSFDPAFEKGLEGDSIYFTDLDYKGLLYSFNVTNGCLSVTLPRPNLPSPWSSPMIFVPPHVWLSRDSTLPTGREEQGEIFGEKEDKSTAEIVQVQETSFLDIPLDSLVIIADCLNLFGYLNFRATCRDFRLIPKLQHTQALQRFKTCYSSSPPPPMWLLLSVNDRTAFKFVDPIHGTSFLMSVPESLKGNVVCYSKNGWLLMSDGKSSMSFLNPFTEEIIKLPTLRIKHSASSYAMSFSSLPTSPDCIVVGFVGISTTAAKSELEIIATIMEEDYEWSVYSVHQNSKSWSNNRSSPLFYKRAFTLLNLEGRLSFCRYEPEDDDFEEDLSWDMPEILKVPCSSFHQNFLLECDGKLMSIFVGEMGKWLQVYSLHYAPIRWEKVESIGNYVIYVSRSSSVAIEARIMGTNNRIYFPRFRDNNILYYSLETKKFHLDGQGTVKNFYNTKEPLLATWIQPVCS</sequence>
<gene>
    <name evidence="2" type="ORF">G2W53_013493</name>
</gene>
<dbReference type="Proteomes" id="UP000634136">
    <property type="component" value="Unassembled WGS sequence"/>
</dbReference>
<feature type="domain" description="KIB1-4 beta-propeller" evidence="1">
    <location>
        <begin position="439"/>
        <end position="686"/>
    </location>
</feature>
<dbReference type="PANTHER" id="PTHR33127:SF35">
    <property type="entry name" value="F-BOX DOMAIN-CONTAINING PROTEIN"/>
    <property type="match status" value="1"/>
</dbReference>
<proteinExistence type="predicted"/>
<dbReference type="Pfam" id="PF03478">
    <property type="entry name" value="Beta-prop_KIB1-4"/>
    <property type="match status" value="2"/>
</dbReference>
<keyword evidence="3" id="KW-1185">Reference proteome</keyword>
<name>A0A834U2H0_9FABA</name>
<dbReference type="AlphaFoldDB" id="A0A834U2H0"/>
<organism evidence="2 3">
    <name type="scientific">Senna tora</name>
    <dbReference type="NCBI Taxonomy" id="362788"/>
    <lineage>
        <taxon>Eukaryota</taxon>
        <taxon>Viridiplantae</taxon>
        <taxon>Streptophyta</taxon>
        <taxon>Embryophyta</taxon>
        <taxon>Tracheophyta</taxon>
        <taxon>Spermatophyta</taxon>
        <taxon>Magnoliopsida</taxon>
        <taxon>eudicotyledons</taxon>
        <taxon>Gunneridae</taxon>
        <taxon>Pentapetalae</taxon>
        <taxon>rosids</taxon>
        <taxon>fabids</taxon>
        <taxon>Fabales</taxon>
        <taxon>Fabaceae</taxon>
        <taxon>Caesalpinioideae</taxon>
        <taxon>Cassia clade</taxon>
        <taxon>Senna</taxon>
    </lineage>
</organism>
<comment type="caution">
    <text evidence="2">The sequence shown here is derived from an EMBL/GenBank/DDBJ whole genome shotgun (WGS) entry which is preliminary data.</text>
</comment>
<reference evidence="2" key="1">
    <citation type="submission" date="2020-09" db="EMBL/GenBank/DDBJ databases">
        <title>Genome-Enabled Discovery of Anthraquinone Biosynthesis in Senna tora.</title>
        <authorList>
            <person name="Kang S.-H."/>
            <person name="Pandey R.P."/>
            <person name="Lee C.-M."/>
            <person name="Sim J.-S."/>
            <person name="Jeong J.-T."/>
            <person name="Choi B.-S."/>
            <person name="Jung M."/>
            <person name="Ginzburg D."/>
            <person name="Zhao K."/>
            <person name="Won S.Y."/>
            <person name="Oh T.-J."/>
            <person name="Yu Y."/>
            <person name="Kim N.-H."/>
            <person name="Lee O.R."/>
            <person name="Lee T.-H."/>
            <person name="Bashyal P."/>
            <person name="Kim T.-S."/>
            <person name="Lee W.-H."/>
            <person name="Kawkins C."/>
            <person name="Kim C.-K."/>
            <person name="Kim J.S."/>
            <person name="Ahn B.O."/>
            <person name="Rhee S.Y."/>
            <person name="Sohng J.K."/>
        </authorList>
    </citation>
    <scope>NUCLEOTIDE SEQUENCE</scope>
    <source>
        <tissue evidence="2">Leaf</tissue>
    </source>
</reference>
<protein>
    <submittedName>
        <fullName evidence="2">F-box/kelch-repeat protein</fullName>
    </submittedName>
</protein>
<evidence type="ECO:0000313" key="3">
    <source>
        <dbReference type="Proteomes" id="UP000634136"/>
    </source>
</evidence>
<dbReference type="PANTHER" id="PTHR33127">
    <property type="entry name" value="TRANSMEMBRANE PROTEIN"/>
    <property type="match status" value="1"/>
</dbReference>
<dbReference type="InterPro" id="IPR005174">
    <property type="entry name" value="KIB1-4_b-propeller"/>
</dbReference>
<evidence type="ECO:0000259" key="1">
    <source>
        <dbReference type="Pfam" id="PF03478"/>
    </source>
</evidence>
<feature type="domain" description="KIB1-4 beta-propeller" evidence="1">
    <location>
        <begin position="29"/>
        <end position="285"/>
    </location>
</feature>